<keyword evidence="1" id="KW-0472">Membrane</keyword>
<gene>
    <name evidence="2" type="ORF">L210DRAFT_3384273</name>
</gene>
<dbReference type="AlphaFoldDB" id="A0AAD4C8M3"/>
<name>A0AAD4C8M3_BOLED</name>
<sequence>MQLAVSGVKVSAAQGGHSVSGSANLQGRGTWFSAPLAAAPRTKIEQYWVVRALVAETLLSARDQHQDELAEMRGVEERKRERDIGVILHANDQRQRRLEQLMAMCLVVLLGLMAWLVLKITSDHDAKGKSSKPSHFTIPILSPFTSVVEHETGVFGTKAVTVFVLVIGIAVYASLKHRLSQWRAR</sequence>
<feature type="transmembrane region" description="Helical" evidence="1">
    <location>
        <begin position="101"/>
        <end position="118"/>
    </location>
</feature>
<evidence type="ECO:0000313" key="2">
    <source>
        <dbReference type="EMBL" id="KAF8452460.1"/>
    </source>
</evidence>
<organism evidence="2 3">
    <name type="scientific">Boletus edulis BED1</name>
    <dbReference type="NCBI Taxonomy" id="1328754"/>
    <lineage>
        <taxon>Eukaryota</taxon>
        <taxon>Fungi</taxon>
        <taxon>Dikarya</taxon>
        <taxon>Basidiomycota</taxon>
        <taxon>Agaricomycotina</taxon>
        <taxon>Agaricomycetes</taxon>
        <taxon>Agaricomycetidae</taxon>
        <taxon>Boletales</taxon>
        <taxon>Boletineae</taxon>
        <taxon>Boletaceae</taxon>
        <taxon>Boletoideae</taxon>
        <taxon>Boletus</taxon>
    </lineage>
</organism>
<accession>A0AAD4C8M3</accession>
<comment type="caution">
    <text evidence="2">The sequence shown here is derived from an EMBL/GenBank/DDBJ whole genome shotgun (WGS) entry which is preliminary data.</text>
</comment>
<dbReference type="EMBL" id="WHUW01000001">
    <property type="protein sequence ID" value="KAF8452460.1"/>
    <property type="molecule type" value="Genomic_DNA"/>
</dbReference>
<reference evidence="2" key="2">
    <citation type="journal article" date="2020" name="Nat. Commun.">
        <title>Large-scale genome sequencing of mycorrhizal fungi provides insights into the early evolution of symbiotic traits.</title>
        <authorList>
            <person name="Miyauchi S."/>
            <person name="Kiss E."/>
            <person name="Kuo A."/>
            <person name="Drula E."/>
            <person name="Kohler A."/>
            <person name="Sanchez-Garcia M."/>
            <person name="Morin E."/>
            <person name="Andreopoulos B."/>
            <person name="Barry K.W."/>
            <person name="Bonito G."/>
            <person name="Buee M."/>
            <person name="Carver A."/>
            <person name="Chen C."/>
            <person name="Cichocki N."/>
            <person name="Clum A."/>
            <person name="Culley D."/>
            <person name="Crous P.W."/>
            <person name="Fauchery L."/>
            <person name="Girlanda M."/>
            <person name="Hayes R.D."/>
            <person name="Keri Z."/>
            <person name="LaButti K."/>
            <person name="Lipzen A."/>
            <person name="Lombard V."/>
            <person name="Magnuson J."/>
            <person name="Maillard F."/>
            <person name="Murat C."/>
            <person name="Nolan M."/>
            <person name="Ohm R.A."/>
            <person name="Pangilinan J."/>
            <person name="Pereira M.F."/>
            <person name="Perotto S."/>
            <person name="Peter M."/>
            <person name="Pfister S."/>
            <person name="Riley R."/>
            <person name="Sitrit Y."/>
            <person name="Stielow J.B."/>
            <person name="Szollosi G."/>
            <person name="Zifcakova L."/>
            <person name="Stursova M."/>
            <person name="Spatafora J.W."/>
            <person name="Tedersoo L."/>
            <person name="Vaario L.M."/>
            <person name="Yamada A."/>
            <person name="Yan M."/>
            <person name="Wang P."/>
            <person name="Xu J."/>
            <person name="Bruns T."/>
            <person name="Baldrian P."/>
            <person name="Vilgalys R."/>
            <person name="Dunand C."/>
            <person name="Henrissat B."/>
            <person name="Grigoriev I.V."/>
            <person name="Hibbett D."/>
            <person name="Nagy L.G."/>
            <person name="Martin F.M."/>
        </authorList>
    </citation>
    <scope>NUCLEOTIDE SEQUENCE</scope>
    <source>
        <strain evidence="2">BED1</strain>
    </source>
</reference>
<keyword evidence="3" id="KW-1185">Reference proteome</keyword>
<keyword evidence="1" id="KW-1133">Transmembrane helix</keyword>
<reference evidence="2" key="1">
    <citation type="submission" date="2019-10" db="EMBL/GenBank/DDBJ databases">
        <authorList>
            <consortium name="DOE Joint Genome Institute"/>
            <person name="Kuo A."/>
            <person name="Miyauchi S."/>
            <person name="Kiss E."/>
            <person name="Drula E."/>
            <person name="Kohler A."/>
            <person name="Sanchez-Garcia M."/>
            <person name="Andreopoulos B."/>
            <person name="Barry K.W."/>
            <person name="Bonito G."/>
            <person name="Buee M."/>
            <person name="Carver A."/>
            <person name="Chen C."/>
            <person name="Cichocki N."/>
            <person name="Clum A."/>
            <person name="Culley D."/>
            <person name="Crous P.W."/>
            <person name="Fauchery L."/>
            <person name="Girlanda M."/>
            <person name="Hayes R."/>
            <person name="Keri Z."/>
            <person name="LaButti K."/>
            <person name="Lipzen A."/>
            <person name="Lombard V."/>
            <person name="Magnuson J."/>
            <person name="Maillard F."/>
            <person name="Morin E."/>
            <person name="Murat C."/>
            <person name="Nolan M."/>
            <person name="Ohm R."/>
            <person name="Pangilinan J."/>
            <person name="Pereira M."/>
            <person name="Perotto S."/>
            <person name="Peter M."/>
            <person name="Riley R."/>
            <person name="Sitrit Y."/>
            <person name="Stielow B."/>
            <person name="Szollosi G."/>
            <person name="Zifcakova L."/>
            <person name="Stursova M."/>
            <person name="Spatafora J.W."/>
            <person name="Tedersoo L."/>
            <person name="Vaario L.-M."/>
            <person name="Yamada A."/>
            <person name="Yan M."/>
            <person name="Wang P."/>
            <person name="Xu J."/>
            <person name="Bruns T."/>
            <person name="Baldrian P."/>
            <person name="Vilgalys R."/>
            <person name="Henrissat B."/>
            <person name="Grigoriev I.V."/>
            <person name="Hibbett D."/>
            <person name="Nagy L.G."/>
            <person name="Martin F.M."/>
        </authorList>
    </citation>
    <scope>NUCLEOTIDE SEQUENCE</scope>
    <source>
        <strain evidence="2">BED1</strain>
    </source>
</reference>
<feature type="transmembrane region" description="Helical" evidence="1">
    <location>
        <begin position="155"/>
        <end position="175"/>
    </location>
</feature>
<keyword evidence="1" id="KW-0812">Transmembrane</keyword>
<protein>
    <submittedName>
        <fullName evidence="2">Uncharacterized protein</fullName>
    </submittedName>
</protein>
<dbReference type="Proteomes" id="UP001194468">
    <property type="component" value="Unassembled WGS sequence"/>
</dbReference>
<evidence type="ECO:0000313" key="3">
    <source>
        <dbReference type="Proteomes" id="UP001194468"/>
    </source>
</evidence>
<evidence type="ECO:0000256" key="1">
    <source>
        <dbReference type="SAM" id="Phobius"/>
    </source>
</evidence>
<proteinExistence type="predicted"/>